<name>F4C9K5_SPHS2</name>
<dbReference type="PATRIC" id="fig|743722.3.peg.4652"/>
<dbReference type="EMBL" id="CP002584">
    <property type="protein sequence ID" value="ADZ80889.1"/>
    <property type="molecule type" value="Genomic_DNA"/>
</dbReference>
<protein>
    <submittedName>
        <fullName evidence="2">Saccharopine dehydrogenase</fullName>
    </submittedName>
</protein>
<reference evidence="2" key="1">
    <citation type="submission" date="2011-03" db="EMBL/GenBank/DDBJ databases">
        <title>Complete sequence of Sphingobacterium sp. 21.</title>
        <authorList>
            <consortium name="US DOE Joint Genome Institute"/>
            <person name="Lucas S."/>
            <person name="Copeland A."/>
            <person name="Lapidus A."/>
            <person name="Cheng J.-F."/>
            <person name="Goodwin L."/>
            <person name="Pitluck S."/>
            <person name="Davenport K."/>
            <person name="Detter J.C."/>
            <person name="Han C."/>
            <person name="Tapia R."/>
            <person name="Land M."/>
            <person name="Hauser L."/>
            <person name="Kyrpides N."/>
            <person name="Ivanova N."/>
            <person name="Ovchinnikova G."/>
            <person name="Pagani I."/>
            <person name="Siebers A.K."/>
            <person name="Allgaier M."/>
            <person name="Thelen M.P."/>
            <person name="Hugenholtz P."/>
            <person name="Woyke T."/>
        </authorList>
    </citation>
    <scope>NUCLEOTIDE SEQUENCE</scope>
    <source>
        <strain evidence="2">21</strain>
    </source>
</reference>
<organism evidence="2">
    <name type="scientific">Sphingobacterium sp. (strain 21)</name>
    <dbReference type="NCBI Taxonomy" id="743722"/>
    <lineage>
        <taxon>Bacteria</taxon>
        <taxon>Pseudomonadati</taxon>
        <taxon>Bacteroidota</taxon>
        <taxon>Sphingobacteriia</taxon>
        <taxon>Sphingobacteriales</taxon>
        <taxon>Sphingobacteriaceae</taxon>
        <taxon>Sphingobacterium</taxon>
    </lineage>
</organism>
<dbReference type="KEGG" id="shg:Sph21_4368"/>
<gene>
    <name evidence="2" type="ordered locus">Sph21_4368</name>
</gene>
<feature type="domain" description="Saccharopine dehydrogenase NADP binding" evidence="1">
    <location>
        <begin position="9"/>
        <end position="124"/>
    </location>
</feature>
<dbReference type="InterPro" id="IPR005097">
    <property type="entry name" value="Sacchrp_dh_NADP-bd"/>
</dbReference>
<dbReference type="OrthoDB" id="623995at2"/>
<dbReference type="eggNOG" id="COG3268">
    <property type="taxonomic scope" value="Bacteria"/>
</dbReference>
<accession>F4C9K5</accession>
<evidence type="ECO:0000313" key="2">
    <source>
        <dbReference type="EMBL" id="ADZ80889.1"/>
    </source>
</evidence>
<dbReference type="SUPFAM" id="SSF51735">
    <property type="entry name" value="NAD(P)-binding Rossmann-fold domains"/>
    <property type="match status" value="1"/>
</dbReference>
<evidence type="ECO:0000259" key="1">
    <source>
        <dbReference type="Pfam" id="PF03435"/>
    </source>
</evidence>
<dbReference type="Pfam" id="PF03435">
    <property type="entry name" value="Sacchrp_dh_NADP"/>
    <property type="match status" value="1"/>
</dbReference>
<dbReference type="Gene3D" id="3.40.50.720">
    <property type="entry name" value="NAD(P)-binding Rossmann-like Domain"/>
    <property type="match status" value="1"/>
</dbReference>
<proteinExistence type="predicted"/>
<dbReference type="AlphaFoldDB" id="F4C9K5"/>
<dbReference type="PANTHER" id="PTHR43781:SF1">
    <property type="entry name" value="SACCHAROPINE DEHYDROGENASE"/>
    <property type="match status" value="1"/>
</dbReference>
<dbReference type="HOGENOM" id="CLU_046808_0_0_10"/>
<dbReference type="STRING" id="743722.Sph21_4368"/>
<sequence length="340" mass="36984">MNNKKRKLLIYGATGYTGKIITARAKALNLDYEIAGRSEDKIKAMAQELNIPYHIFTVDDSKAWERALTDKQVLINAAGPFLLTAEPAMNACLDAGVHYLDISAELDTYRLAESLDDKAKAAGIQLISGAGLFVSYDALVVHLSKLVVEPEYLKVGFRHYGGFSRGSVLSSKNIADLGILIRKNGEILNNPHPRSKMFSFGEEAVECMPTPLGGIILSYKATGIPNIEEFFSLKLPATKLSDLTTENLPDGPTKEERAAGRNGIAAEITGKDGNVVKAYVDAPSGYDLTPLSVVAVAHRILNNDFKIGYQSPGSAYGEEIIKDIPDTHLIDIRQPTQTFL</sequence>
<dbReference type="InterPro" id="IPR036291">
    <property type="entry name" value="NAD(P)-bd_dom_sf"/>
</dbReference>
<dbReference type="PANTHER" id="PTHR43781">
    <property type="entry name" value="SACCHAROPINE DEHYDROGENASE"/>
    <property type="match status" value="1"/>
</dbReference>